<evidence type="ECO:0000313" key="14">
    <source>
        <dbReference type="EMBL" id="KAK1928483.1"/>
    </source>
</evidence>
<evidence type="ECO:0000256" key="5">
    <source>
        <dbReference type="ARBA" id="ARBA00022801"/>
    </source>
</evidence>
<evidence type="ECO:0000256" key="4">
    <source>
        <dbReference type="ARBA" id="ARBA00022475"/>
    </source>
</evidence>
<protein>
    <recommendedName>
        <fullName evidence="3">glucan endo-1,3-beta-D-glucosidase</fullName>
        <ecNumber evidence="3">3.2.1.39</ecNumber>
    </recommendedName>
    <alternativeName>
        <fullName evidence="13">Endo-1,3-beta-glucanase btgC</fullName>
    </alternativeName>
    <alternativeName>
        <fullName evidence="12">Laminarinase btgC</fullName>
    </alternativeName>
</protein>
<evidence type="ECO:0000256" key="1">
    <source>
        <dbReference type="ARBA" id="ARBA00000382"/>
    </source>
</evidence>
<dbReference type="InterPro" id="IPR050732">
    <property type="entry name" value="Beta-glucan_modifiers"/>
</dbReference>
<evidence type="ECO:0000256" key="6">
    <source>
        <dbReference type="ARBA" id="ARBA00023136"/>
    </source>
</evidence>
<gene>
    <name evidence="14" type="ORF">P3T76_016009</name>
</gene>
<keyword evidence="9" id="KW-0961">Cell wall biogenesis/degradation</keyword>
<evidence type="ECO:0000313" key="15">
    <source>
        <dbReference type="Proteomes" id="UP001259832"/>
    </source>
</evidence>
<evidence type="ECO:0000256" key="7">
    <source>
        <dbReference type="ARBA" id="ARBA00023180"/>
    </source>
</evidence>
<dbReference type="GO" id="GO:0005886">
    <property type="term" value="C:plasma membrane"/>
    <property type="evidence" value="ECO:0007669"/>
    <property type="project" value="UniProtKB-SubCell"/>
</dbReference>
<name>A0AAD9FYR1_9STRA</name>
<dbReference type="Gene3D" id="3.20.20.80">
    <property type="entry name" value="Glycosidases"/>
    <property type="match status" value="1"/>
</dbReference>
<keyword evidence="6" id="KW-0472">Membrane</keyword>
<evidence type="ECO:0000256" key="8">
    <source>
        <dbReference type="ARBA" id="ARBA00023277"/>
    </source>
</evidence>
<keyword evidence="4" id="KW-1003">Cell membrane</keyword>
<keyword evidence="5" id="KW-0378">Hydrolase</keyword>
<dbReference type="Proteomes" id="UP001259832">
    <property type="component" value="Unassembled WGS sequence"/>
</dbReference>
<dbReference type="InterPro" id="IPR017853">
    <property type="entry name" value="GH"/>
</dbReference>
<comment type="function">
    <text evidence="11">Glucanases play a role in cell expansion during growth, in cell-cell fusion during mating, and in spore release during sporulation. This enzyme may be involved in beta-glucan degradation. Active on laminarin and lichenan.</text>
</comment>
<reference evidence="14" key="1">
    <citation type="submission" date="2023-08" db="EMBL/GenBank/DDBJ databases">
        <title>Reference Genome Resource for the Citrus Pathogen Phytophthora citrophthora.</title>
        <authorList>
            <person name="Moller H."/>
            <person name="Coetzee B."/>
            <person name="Rose L.J."/>
            <person name="Van Niekerk J.M."/>
        </authorList>
    </citation>
    <scope>NUCLEOTIDE SEQUENCE</scope>
    <source>
        <strain evidence="14">STE-U-9442</strain>
    </source>
</reference>
<evidence type="ECO:0000256" key="11">
    <source>
        <dbReference type="ARBA" id="ARBA00037649"/>
    </source>
</evidence>
<evidence type="ECO:0000256" key="13">
    <source>
        <dbReference type="ARBA" id="ARBA00043078"/>
    </source>
</evidence>
<evidence type="ECO:0000256" key="3">
    <source>
        <dbReference type="ARBA" id="ARBA00012780"/>
    </source>
</evidence>
<sequence>MERSSSPRSSPPRLLLSSNADALNVKFPGVNYIPRKGLDNEPDNAKCKSASEMQKDLYALKSATDKVRIYSLIDCNQAEVILPAPKNDSLKVDLGIWTTFNHDTLQKEKTKLAALIDSDLYDDNVVVFDAAIYMYVKFIADTAISYVKEICDYLRSRGENTPVTLADTVNVYNDNHQLVDAVDYVSVNYFSFAYGDDMNESVAKTLDDLKDLRVLAAKKGKKQFVISETAYQLG</sequence>
<evidence type="ECO:0000256" key="12">
    <source>
        <dbReference type="ARBA" id="ARBA00042373"/>
    </source>
</evidence>
<evidence type="ECO:0000256" key="10">
    <source>
        <dbReference type="ARBA" id="ARBA00023326"/>
    </source>
</evidence>
<dbReference type="EMBL" id="JASMQC010000065">
    <property type="protein sequence ID" value="KAK1928483.1"/>
    <property type="molecule type" value="Genomic_DNA"/>
</dbReference>
<accession>A0AAD9FYR1</accession>
<keyword evidence="8" id="KW-0119">Carbohydrate metabolism</keyword>
<dbReference type="SUPFAM" id="SSF51445">
    <property type="entry name" value="(Trans)glycosidases"/>
    <property type="match status" value="1"/>
</dbReference>
<keyword evidence="10" id="KW-0624">Polysaccharide degradation</keyword>
<proteinExistence type="predicted"/>
<dbReference type="PANTHER" id="PTHR16631">
    <property type="entry name" value="GLUCAN 1,3-BETA-GLUCOSIDASE"/>
    <property type="match status" value="1"/>
</dbReference>
<dbReference type="AlphaFoldDB" id="A0AAD9FYR1"/>
<dbReference type="GO" id="GO:0000272">
    <property type="term" value="P:polysaccharide catabolic process"/>
    <property type="evidence" value="ECO:0007669"/>
    <property type="project" value="UniProtKB-KW"/>
</dbReference>
<comment type="caution">
    <text evidence="14">The sequence shown here is derived from an EMBL/GenBank/DDBJ whole genome shotgun (WGS) entry which is preliminary data.</text>
</comment>
<dbReference type="GO" id="GO:0071555">
    <property type="term" value="P:cell wall organization"/>
    <property type="evidence" value="ECO:0007669"/>
    <property type="project" value="UniProtKB-KW"/>
</dbReference>
<keyword evidence="15" id="KW-1185">Reference proteome</keyword>
<dbReference type="PANTHER" id="PTHR16631:SF17">
    <property type="entry name" value="GLUCAN ENDO-1,3-BETA-GLUCOSIDASE BTGC"/>
    <property type="match status" value="1"/>
</dbReference>
<comment type="catalytic activity">
    <reaction evidence="1">
        <text>Hydrolysis of (1-&gt;3)-beta-D-glucosidic linkages in (1-&gt;3)-beta-D-glucans.</text>
        <dbReference type="EC" id="3.2.1.39"/>
    </reaction>
</comment>
<evidence type="ECO:0000256" key="9">
    <source>
        <dbReference type="ARBA" id="ARBA00023316"/>
    </source>
</evidence>
<keyword evidence="7" id="KW-0325">Glycoprotein</keyword>
<evidence type="ECO:0000256" key="2">
    <source>
        <dbReference type="ARBA" id="ARBA00004236"/>
    </source>
</evidence>
<dbReference type="EC" id="3.2.1.39" evidence="3"/>
<organism evidence="14 15">
    <name type="scientific">Phytophthora citrophthora</name>
    <dbReference type="NCBI Taxonomy" id="4793"/>
    <lineage>
        <taxon>Eukaryota</taxon>
        <taxon>Sar</taxon>
        <taxon>Stramenopiles</taxon>
        <taxon>Oomycota</taxon>
        <taxon>Peronosporomycetes</taxon>
        <taxon>Peronosporales</taxon>
        <taxon>Peronosporaceae</taxon>
        <taxon>Phytophthora</taxon>
    </lineage>
</organism>
<dbReference type="GO" id="GO:0042973">
    <property type="term" value="F:glucan endo-1,3-beta-D-glucosidase activity"/>
    <property type="evidence" value="ECO:0007669"/>
    <property type="project" value="UniProtKB-EC"/>
</dbReference>
<comment type="subcellular location">
    <subcellularLocation>
        <location evidence="2">Cell membrane</location>
    </subcellularLocation>
</comment>